<dbReference type="EMBL" id="BSXS01009293">
    <property type="protein sequence ID" value="GME95157.1"/>
    <property type="molecule type" value="Genomic_DNA"/>
</dbReference>
<keyword evidence="2" id="KW-1185">Reference proteome</keyword>
<sequence length="260" mass="29410">MARGLLLHVASHCTREVLIIFGALFTSDPGNIHKTIQEFVREKITVRVIGLTARVAICEELCKLTNSGDLKNSYNVILNENHFKDLFMDAVTPLAFTKDGSEKKNGFTLVKMGFPKRVMETSPTLCSCHSRLVYGGYICPRCEAKVCILPTLCPCCELMLILSTHLARSYHHLFPLKLFLEVPVSEKYETSECFGCQVKFPPGVSLKDKDLIVNKRKKEFHTSSRYKCTDCNKEFCVDCDIFIHDVLHNCPGCESNVYRS</sequence>
<name>A0ACB5TUT8_AMBMO</name>
<protein>
    <submittedName>
        <fullName evidence="1">Unnamed protein product</fullName>
    </submittedName>
</protein>
<comment type="caution">
    <text evidence="1">The sequence shown here is derived from an EMBL/GenBank/DDBJ whole genome shotgun (WGS) entry which is preliminary data.</text>
</comment>
<evidence type="ECO:0000313" key="1">
    <source>
        <dbReference type="EMBL" id="GME95157.1"/>
    </source>
</evidence>
<dbReference type="Proteomes" id="UP001165064">
    <property type="component" value="Unassembled WGS sequence"/>
</dbReference>
<organism evidence="1 2">
    <name type="scientific">Ambrosiozyma monospora</name>
    <name type="common">Yeast</name>
    <name type="synonym">Endomycopsis monosporus</name>
    <dbReference type="NCBI Taxonomy" id="43982"/>
    <lineage>
        <taxon>Eukaryota</taxon>
        <taxon>Fungi</taxon>
        <taxon>Dikarya</taxon>
        <taxon>Ascomycota</taxon>
        <taxon>Saccharomycotina</taxon>
        <taxon>Pichiomycetes</taxon>
        <taxon>Pichiales</taxon>
        <taxon>Pichiaceae</taxon>
        <taxon>Ambrosiozyma</taxon>
    </lineage>
</organism>
<proteinExistence type="predicted"/>
<evidence type="ECO:0000313" key="2">
    <source>
        <dbReference type="Proteomes" id="UP001165064"/>
    </source>
</evidence>
<reference evidence="1" key="1">
    <citation type="submission" date="2023-04" db="EMBL/GenBank/DDBJ databases">
        <title>Ambrosiozyma monospora NBRC 10751.</title>
        <authorList>
            <person name="Ichikawa N."/>
            <person name="Sato H."/>
            <person name="Tonouchi N."/>
        </authorList>
    </citation>
    <scope>NUCLEOTIDE SEQUENCE</scope>
    <source>
        <strain evidence="1">NBRC 10751</strain>
    </source>
</reference>
<gene>
    <name evidence="1" type="ORF">Amon02_000972900</name>
</gene>
<accession>A0ACB5TUT8</accession>